<dbReference type="PANTHER" id="PTHR11645:SF51">
    <property type="entry name" value="COME OPERON PROTEIN 4"/>
    <property type="match status" value="1"/>
</dbReference>
<comment type="catalytic activity">
    <reaction evidence="2">
        <text>L-proline + NAD(+) = (S)-1-pyrroline-5-carboxylate + NADH + 2 H(+)</text>
        <dbReference type="Rhea" id="RHEA:14105"/>
        <dbReference type="ChEBI" id="CHEBI:15378"/>
        <dbReference type="ChEBI" id="CHEBI:17388"/>
        <dbReference type="ChEBI" id="CHEBI:57540"/>
        <dbReference type="ChEBI" id="CHEBI:57945"/>
        <dbReference type="ChEBI" id="CHEBI:60039"/>
        <dbReference type="EC" id="1.5.1.2"/>
    </reaction>
</comment>
<comment type="function">
    <text evidence="2">Catalyzes the reduction of 1-pyrroline-5-carboxylate (PCA) to L-proline.</text>
</comment>
<dbReference type="PIRSF" id="PIRSF000193">
    <property type="entry name" value="Pyrrol-5-carb_rd"/>
    <property type="match status" value="1"/>
</dbReference>
<keyword evidence="2" id="KW-0028">Amino-acid biosynthesis</keyword>
<dbReference type="Gene3D" id="1.10.3730.10">
    <property type="entry name" value="ProC C-terminal domain-like"/>
    <property type="match status" value="1"/>
</dbReference>
<comment type="pathway">
    <text evidence="2">Amino-acid biosynthesis; L-proline biosynthesis; L-proline from L-glutamate 5-semialdehyde: step 1/1.</text>
</comment>
<dbReference type="PANTHER" id="PTHR11645">
    <property type="entry name" value="PYRROLINE-5-CARBOXYLATE REDUCTASE"/>
    <property type="match status" value="1"/>
</dbReference>
<evidence type="ECO:0000313" key="6">
    <source>
        <dbReference type="EMBL" id="PWA12501.1"/>
    </source>
</evidence>
<dbReference type="InterPro" id="IPR036291">
    <property type="entry name" value="NAD(P)-bd_dom_sf"/>
</dbReference>
<dbReference type="SUPFAM" id="SSF51735">
    <property type="entry name" value="NAD(P)-binding Rossmann-fold domains"/>
    <property type="match status" value="1"/>
</dbReference>
<sequence>MKIGIIGTGNMGTILIQALIESNSVKASDITITNRTLEKANRLKAQYPNLHVASSANDIAKNCEFIFICVKPIQFYPLLKEINESLNKEKVLISITSPISTEELEGAVSCQVARVIPSITNRALSGCSLITVGKRISKENEKMLVELLEGFSQPIYIEEENTRVASDIVSCGPAFLSYLLQCFINAAVRQTLITKEQATELTSEMLIGLGKLIEKNVYSLETLQEKVNVKGGITGMGLQVLEDEVGDMFDLLFKETHKKYEEDRKEITEQFFSRS</sequence>
<reference evidence="6 7" key="1">
    <citation type="submission" date="2018-04" db="EMBL/GenBank/DDBJ databases">
        <title>Camelliibacillus theae gen. nov., sp. nov., isolated from Pu'er tea.</title>
        <authorList>
            <person name="Niu L."/>
        </authorList>
    </citation>
    <scope>NUCLEOTIDE SEQUENCE [LARGE SCALE GENOMIC DNA]</scope>
    <source>
        <strain evidence="6 7">T8</strain>
    </source>
</reference>
<dbReference type="EMBL" id="QCZG01000008">
    <property type="protein sequence ID" value="PWA12501.1"/>
    <property type="molecule type" value="Genomic_DNA"/>
</dbReference>
<gene>
    <name evidence="2" type="primary">proC</name>
    <name evidence="6" type="ORF">DCC39_05675</name>
</gene>
<dbReference type="InterPro" id="IPR029036">
    <property type="entry name" value="P5CR_dimer"/>
</dbReference>
<dbReference type="SUPFAM" id="SSF48179">
    <property type="entry name" value="6-phosphogluconate dehydrogenase C-terminal domain-like"/>
    <property type="match status" value="1"/>
</dbReference>
<dbReference type="GO" id="GO:0005737">
    <property type="term" value="C:cytoplasm"/>
    <property type="evidence" value="ECO:0007669"/>
    <property type="project" value="UniProtKB-SubCell"/>
</dbReference>
<dbReference type="RefSeq" id="WP_116553918.1">
    <property type="nucleotide sequence ID" value="NZ_QCZG01000008.1"/>
</dbReference>
<feature type="domain" description="Pyrroline-5-carboxylate reductase dimerisation" evidence="5">
    <location>
        <begin position="159"/>
        <end position="262"/>
    </location>
</feature>
<dbReference type="Pfam" id="PF03807">
    <property type="entry name" value="F420_oxidored"/>
    <property type="match status" value="1"/>
</dbReference>
<comment type="caution">
    <text evidence="6">The sequence shown here is derived from an EMBL/GenBank/DDBJ whole genome shotgun (WGS) entry which is preliminary data.</text>
</comment>
<dbReference type="OrthoDB" id="9805754at2"/>
<evidence type="ECO:0000259" key="4">
    <source>
        <dbReference type="Pfam" id="PF03807"/>
    </source>
</evidence>
<evidence type="ECO:0000259" key="5">
    <source>
        <dbReference type="Pfam" id="PF14748"/>
    </source>
</evidence>
<proteinExistence type="inferred from homology"/>
<name>A0A2U1K4Q7_9BACI</name>
<dbReference type="InterPro" id="IPR008927">
    <property type="entry name" value="6-PGluconate_DH-like_C_sf"/>
</dbReference>
<keyword evidence="2" id="KW-0560">Oxidoreductase</keyword>
<comment type="catalytic activity">
    <reaction evidence="2">
        <text>L-proline + NADP(+) = (S)-1-pyrroline-5-carboxylate + NADPH + 2 H(+)</text>
        <dbReference type="Rhea" id="RHEA:14109"/>
        <dbReference type="ChEBI" id="CHEBI:15378"/>
        <dbReference type="ChEBI" id="CHEBI:17388"/>
        <dbReference type="ChEBI" id="CHEBI:57783"/>
        <dbReference type="ChEBI" id="CHEBI:58349"/>
        <dbReference type="ChEBI" id="CHEBI:60039"/>
        <dbReference type="EC" id="1.5.1.2"/>
    </reaction>
</comment>
<keyword evidence="2" id="KW-0641">Proline biosynthesis</keyword>
<dbReference type="Pfam" id="PF14748">
    <property type="entry name" value="P5CR_dimer"/>
    <property type="match status" value="1"/>
</dbReference>
<keyword evidence="7" id="KW-1185">Reference proteome</keyword>
<dbReference type="HAMAP" id="MF_01925">
    <property type="entry name" value="P5C_reductase"/>
    <property type="match status" value="1"/>
</dbReference>
<dbReference type="EC" id="1.5.1.2" evidence="2"/>
<evidence type="ECO:0000256" key="3">
    <source>
        <dbReference type="PIRSR" id="PIRSR000193-1"/>
    </source>
</evidence>
<feature type="domain" description="Pyrroline-5-carboxylate reductase catalytic N-terminal" evidence="4">
    <location>
        <begin position="2"/>
        <end position="97"/>
    </location>
</feature>
<dbReference type="Gene3D" id="3.40.50.720">
    <property type="entry name" value="NAD(P)-binding Rossmann-like Domain"/>
    <property type="match status" value="1"/>
</dbReference>
<dbReference type="InterPro" id="IPR028939">
    <property type="entry name" value="P5C_Rdtase_cat_N"/>
</dbReference>
<dbReference type="AlphaFoldDB" id="A0A2U1K4Q7"/>
<dbReference type="GO" id="GO:0055129">
    <property type="term" value="P:L-proline biosynthetic process"/>
    <property type="evidence" value="ECO:0007669"/>
    <property type="project" value="UniProtKB-UniRule"/>
</dbReference>
<organism evidence="6 7">
    <name type="scientific">Pueribacillus theae</name>
    <dbReference type="NCBI Taxonomy" id="2171751"/>
    <lineage>
        <taxon>Bacteria</taxon>
        <taxon>Bacillati</taxon>
        <taxon>Bacillota</taxon>
        <taxon>Bacilli</taxon>
        <taxon>Bacillales</taxon>
        <taxon>Bacillaceae</taxon>
        <taxon>Pueribacillus</taxon>
    </lineage>
</organism>
<evidence type="ECO:0000313" key="7">
    <source>
        <dbReference type="Proteomes" id="UP000245998"/>
    </source>
</evidence>
<dbReference type="GO" id="GO:0004735">
    <property type="term" value="F:pyrroline-5-carboxylate reductase activity"/>
    <property type="evidence" value="ECO:0007669"/>
    <property type="project" value="UniProtKB-UniRule"/>
</dbReference>
<comment type="subcellular location">
    <subcellularLocation>
        <location evidence="2">Cytoplasm</location>
    </subcellularLocation>
</comment>
<accession>A0A2U1K4Q7</accession>
<evidence type="ECO:0000256" key="1">
    <source>
        <dbReference type="ARBA" id="ARBA00005525"/>
    </source>
</evidence>
<protein>
    <recommendedName>
        <fullName evidence="2">Pyrroline-5-carboxylate reductase</fullName>
        <shortName evidence="2">P5C reductase</shortName>
        <shortName evidence="2">P5CR</shortName>
        <ecNumber evidence="2">1.5.1.2</ecNumber>
    </recommendedName>
    <alternativeName>
        <fullName evidence="2">PCA reductase</fullName>
    </alternativeName>
</protein>
<dbReference type="Proteomes" id="UP000245998">
    <property type="component" value="Unassembled WGS sequence"/>
</dbReference>
<evidence type="ECO:0000256" key="2">
    <source>
        <dbReference type="HAMAP-Rule" id="MF_01925"/>
    </source>
</evidence>
<comment type="similarity">
    <text evidence="1 2">Belongs to the pyrroline-5-carboxylate reductase family.</text>
</comment>
<feature type="binding site" evidence="3">
    <location>
        <begin position="6"/>
        <end position="11"/>
    </location>
    <ligand>
        <name>NADP(+)</name>
        <dbReference type="ChEBI" id="CHEBI:58349"/>
    </ligand>
</feature>
<dbReference type="InterPro" id="IPR000304">
    <property type="entry name" value="Pyrroline-COOH_reductase"/>
</dbReference>
<keyword evidence="2 3" id="KW-0521">NADP</keyword>
<dbReference type="UniPathway" id="UPA00098">
    <property type="reaction ID" value="UER00361"/>
</dbReference>
<keyword evidence="2" id="KW-0963">Cytoplasm</keyword>
<dbReference type="NCBIfam" id="NF005814">
    <property type="entry name" value="PRK07680.1"/>
    <property type="match status" value="1"/>
</dbReference>